<dbReference type="RefSeq" id="WP_119016639.1">
    <property type="nucleotide sequence ID" value="NZ_QXEV01000020.1"/>
</dbReference>
<dbReference type="OrthoDB" id="305333at2"/>
<proteinExistence type="predicted"/>
<dbReference type="GO" id="GO:0005524">
    <property type="term" value="F:ATP binding"/>
    <property type="evidence" value="ECO:0007669"/>
    <property type="project" value="InterPro"/>
</dbReference>
<dbReference type="EMBL" id="QXEV01000020">
    <property type="protein sequence ID" value="RIA75438.1"/>
    <property type="molecule type" value="Genomic_DNA"/>
</dbReference>
<dbReference type="InterPro" id="IPR003959">
    <property type="entry name" value="ATPase_AAA_core"/>
</dbReference>
<dbReference type="Proteomes" id="UP000266506">
    <property type="component" value="Unassembled WGS sequence"/>
</dbReference>
<keyword evidence="3" id="KW-1185">Reference proteome</keyword>
<sequence>MLKRVRFKNFKSFVNETIIDLDASKSNILLDTNVENNIVKGCCFYGANASGKTNALNAITLLLDLFFKDVLINPTWKSIFNNEKTMYFEYTFVEDSEEIVYYFEVNRNNQICKETLAINNKIMLNRLLNSAESYLTENRDYSLDSVDEKTLFLKKIYFNTRFSEFKSLKKCFEYLKNSIYYNPIREIGKIVYFDPSKIKEIDLLTYLNENGTEEINSFFEEFNFPYRIKYKKEKINPFLSPFTQISFEREELPDVPFFMESYGNQVLLSILPSLLTIVKSGGILAIDEFSSGLHNKLESLLLKYFFKHSKNAQIFFVSHSTNLLKTSLLRPDQIYSVDFDKGSILKKFQDEKPRESQNLEKMYLSGVFGGIPLYGTEQE</sequence>
<dbReference type="InParanoid" id="A0A397RP35"/>
<accession>A0A397RP35</accession>
<evidence type="ECO:0000259" key="1">
    <source>
        <dbReference type="Pfam" id="PF13304"/>
    </source>
</evidence>
<dbReference type="InterPro" id="IPR027417">
    <property type="entry name" value="P-loop_NTPase"/>
</dbReference>
<evidence type="ECO:0000313" key="3">
    <source>
        <dbReference type="Proteomes" id="UP000266506"/>
    </source>
</evidence>
<dbReference type="SUPFAM" id="SSF52540">
    <property type="entry name" value="P-loop containing nucleoside triphosphate hydrolases"/>
    <property type="match status" value="1"/>
</dbReference>
<dbReference type="Gene3D" id="3.40.50.300">
    <property type="entry name" value="P-loop containing nucleotide triphosphate hydrolases"/>
    <property type="match status" value="1"/>
</dbReference>
<dbReference type="PANTHER" id="PTHR40396:SF1">
    <property type="entry name" value="ATPASE AAA-TYPE CORE DOMAIN-CONTAINING PROTEIN"/>
    <property type="match status" value="1"/>
</dbReference>
<organism evidence="2 3">
    <name type="scientific">Anaeroplasma bactoclasticum</name>
    <dbReference type="NCBI Taxonomy" id="2088"/>
    <lineage>
        <taxon>Bacteria</taxon>
        <taxon>Bacillati</taxon>
        <taxon>Mycoplasmatota</taxon>
        <taxon>Mollicutes</taxon>
        <taxon>Anaeroplasmatales</taxon>
        <taxon>Anaeroplasmataceae</taxon>
        <taxon>Anaeroplasma</taxon>
    </lineage>
</organism>
<gene>
    <name evidence="2" type="ORF">EI71_01528</name>
</gene>
<dbReference type="PANTHER" id="PTHR40396">
    <property type="entry name" value="ATPASE-LIKE PROTEIN"/>
    <property type="match status" value="1"/>
</dbReference>
<reference evidence="2 3" key="1">
    <citation type="submission" date="2018-08" db="EMBL/GenBank/DDBJ databases">
        <title>Genomic Encyclopedia of Archaeal and Bacterial Type Strains, Phase II (KMG-II): from individual species to whole genera.</title>
        <authorList>
            <person name="Goeker M."/>
        </authorList>
    </citation>
    <scope>NUCLEOTIDE SEQUENCE [LARGE SCALE GENOMIC DNA]</scope>
    <source>
        <strain evidence="2 3">ATCC 27112</strain>
    </source>
</reference>
<evidence type="ECO:0000313" key="2">
    <source>
        <dbReference type="EMBL" id="RIA75438.1"/>
    </source>
</evidence>
<name>A0A397RP35_9MOLU</name>
<dbReference type="Pfam" id="PF13304">
    <property type="entry name" value="AAA_21"/>
    <property type="match status" value="1"/>
</dbReference>
<dbReference type="GO" id="GO:0016887">
    <property type="term" value="F:ATP hydrolysis activity"/>
    <property type="evidence" value="ECO:0007669"/>
    <property type="project" value="InterPro"/>
</dbReference>
<dbReference type="AlphaFoldDB" id="A0A397RP35"/>
<feature type="domain" description="ATPase AAA-type core" evidence="1">
    <location>
        <begin position="43"/>
        <end position="324"/>
    </location>
</feature>
<protein>
    <recommendedName>
        <fullName evidence="1">ATPase AAA-type core domain-containing protein</fullName>
    </recommendedName>
</protein>
<comment type="caution">
    <text evidence="2">The sequence shown here is derived from an EMBL/GenBank/DDBJ whole genome shotgun (WGS) entry which is preliminary data.</text>
</comment>